<gene>
    <name evidence="1" type="ORF">GSF08_06670</name>
</gene>
<proteinExistence type="predicted"/>
<dbReference type="RefSeq" id="WP_160625053.1">
    <property type="nucleotide sequence ID" value="NZ_WUUQ01000002.1"/>
</dbReference>
<dbReference type="Proteomes" id="UP000434036">
    <property type="component" value="Unassembled WGS sequence"/>
</dbReference>
<evidence type="ECO:0008006" key="3">
    <source>
        <dbReference type="Google" id="ProtNLM"/>
    </source>
</evidence>
<evidence type="ECO:0000313" key="2">
    <source>
        <dbReference type="Proteomes" id="UP000434036"/>
    </source>
</evidence>
<name>A0A6N8U5Y6_9FIRM</name>
<keyword evidence="2" id="KW-1185">Reference proteome</keyword>
<sequence>MEPIKIEKCPYCGNTSIGIGYQLGQGSLSASKMGLTGCKVVHMICRGCGSILYSRVEKPQIFKEEK</sequence>
<dbReference type="EMBL" id="WUUQ01000002">
    <property type="protein sequence ID" value="MXQ73616.1"/>
    <property type="molecule type" value="Genomic_DNA"/>
</dbReference>
<reference evidence="1 2" key="2">
    <citation type="submission" date="2020-01" db="EMBL/GenBank/DDBJ databases">
        <title>Clostridiaceae sp. nov. isolated from the gut of human by culturomics.</title>
        <authorList>
            <person name="Chang Y."/>
        </authorList>
    </citation>
    <scope>NUCLEOTIDE SEQUENCE [LARGE SCALE GENOMIC DNA]</scope>
    <source>
        <strain evidence="1 2">DONG20-135</strain>
    </source>
</reference>
<organism evidence="1 2">
    <name type="scientific">Copranaerobaculum intestinale</name>
    <dbReference type="NCBI Taxonomy" id="2692629"/>
    <lineage>
        <taxon>Bacteria</taxon>
        <taxon>Bacillati</taxon>
        <taxon>Bacillota</taxon>
        <taxon>Erysipelotrichia</taxon>
        <taxon>Erysipelotrichales</taxon>
        <taxon>Erysipelotrichaceae</taxon>
        <taxon>Copranaerobaculum</taxon>
    </lineage>
</organism>
<evidence type="ECO:0000313" key="1">
    <source>
        <dbReference type="EMBL" id="MXQ73616.1"/>
    </source>
</evidence>
<accession>A0A6N8U5Y6</accession>
<dbReference type="AlphaFoldDB" id="A0A6N8U5Y6"/>
<comment type="caution">
    <text evidence="1">The sequence shown here is derived from an EMBL/GenBank/DDBJ whole genome shotgun (WGS) entry which is preliminary data.</text>
</comment>
<protein>
    <recommendedName>
        <fullName evidence="3">Transcription initiation factor TFIIIB</fullName>
    </recommendedName>
</protein>
<reference evidence="1 2" key="1">
    <citation type="submission" date="2019-12" db="EMBL/GenBank/DDBJ databases">
        <authorList>
            <person name="Yang R."/>
        </authorList>
    </citation>
    <scope>NUCLEOTIDE SEQUENCE [LARGE SCALE GENOMIC DNA]</scope>
    <source>
        <strain evidence="1 2">DONG20-135</strain>
    </source>
</reference>